<feature type="compositionally biased region" description="Low complexity" evidence="1">
    <location>
        <begin position="139"/>
        <end position="148"/>
    </location>
</feature>
<feature type="region of interest" description="Disordered" evidence="1">
    <location>
        <begin position="137"/>
        <end position="165"/>
    </location>
</feature>
<evidence type="ECO:0000256" key="1">
    <source>
        <dbReference type="SAM" id="MobiDB-lite"/>
    </source>
</evidence>
<keyword evidence="4" id="KW-1185">Reference proteome</keyword>
<dbReference type="InterPro" id="IPR015655">
    <property type="entry name" value="PP2C"/>
</dbReference>
<dbReference type="PROSITE" id="PS51746">
    <property type="entry name" value="PPM_2"/>
    <property type="match status" value="1"/>
</dbReference>
<reference evidence="3" key="1">
    <citation type="journal article" date="2020" name="Fungal Divers.">
        <title>Resolving the Mortierellaceae phylogeny through synthesis of multi-gene phylogenetics and phylogenomics.</title>
        <authorList>
            <person name="Vandepol N."/>
            <person name="Liber J."/>
            <person name="Desiro A."/>
            <person name="Na H."/>
            <person name="Kennedy M."/>
            <person name="Barry K."/>
            <person name="Grigoriev I.V."/>
            <person name="Miller A.N."/>
            <person name="O'Donnell K."/>
            <person name="Stajich J.E."/>
            <person name="Bonito G."/>
        </authorList>
    </citation>
    <scope>NUCLEOTIDE SEQUENCE</scope>
    <source>
        <strain evidence="3">BC1065</strain>
    </source>
</reference>
<dbReference type="InterPro" id="IPR036457">
    <property type="entry name" value="PPM-type-like_dom_sf"/>
</dbReference>
<dbReference type="AlphaFoldDB" id="A0A9P6QAJ0"/>
<feature type="domain" description="PPM-type phosphatase" evidence="2">
    <location>
        <begin position="203"/>
        <end position="614"/>
    </location>
</feature>
<dbReference type="SMART" id="SM00332">
    <property type="entry name" value="PP2Cc"/>
    <property type="match status" value="1"/>
</dbReference>
<dbReference type="SUPFAM" id="SSF81606">
    <property type="entry name" value="PP2C-like"/>
    <property type="match status" value="1"/>
</dbReference>
<dbReference type="Gene3D" id="3.60.40.10">
    <property type="entry name" value="PPM-type phosphatase domain"/>
    <property type="match status" value="1"/>
</dbReference>
<evidence type="ECO:0000259" key="2">
    <source>
        <dbReference type="PROSITE" id="PS51746"/>
    </source>
</evidence>
<proteinExistence type="predicted"/>
<evidence type="ECO:0000313" key="4">
    <source>
        <dbReference type="Proteomes" id="UP000807716"/>
    </source>
</evidence>
<dbReference type="EMBL" id="JAAAJB010000159">
    <property type="protein sequence ID" value="KAG0263531.1"/>
    <property type="molecule type" value="Genomic_DNA"/>
</dbReference>
<dbReference type="Pfam" id="PF00481">
    <property type="entry name" value="PP2C"/>
    <property type="match status" value="1"/>
</dbReference>
<gene>
    <name evidence="3" type="primary">PDP2</name>
    <name evidence="3" type="ORF">DFQ27_001691</name>
</gene>
<dbReference type="CDD" id="cd00143">
    <property type="entry name" value="PP2Cc"/>
    <property type="match status" value="1"/>
</dbReference>
<accession>A0A9P6QAJ0</accession>
<comment type="caution">
    <text evidence="3">The sequence shown here is derived from an EMBL/GenBank/DDBJ whole genome shotgun (WGS) entry which is preliminary data.</text>
</comment>
<dbReference type="InterPro" id="IPR001932">
    <property type="entry name" value="PPM-type_phosphatase-like_dom"/>
</dbReference>
<dbReference type="OrthoDB" id="420076at2759"/>
<organism evidence="3 4">
    <name type="scientific">Actinomortierella ambigua</name>
    <dbReference type="NCBI Taxonomy" id="1343610"/>
    <lineage>
        <taxon>Eukaryota</taxon>
        <taxon>Fungi</taxon>
        <taxon>Fungi incertae sedis</taxon>
        <taxon>Mucoromycota</taxon>
        <taxon>Mortierellomycotina</taxon>
        <taxon>Mortierellomycetes</taxon>
        <taxon>Mortierellales</taxon>
        <taxon>Mortierellaceae</taxon>
        <taxon>Actinomortierella</taxon>
    </lineage>
</organism>
<keyword evidence="3" id="KW-0670">Pyruvate</keyword>
<sequence>MVLTAARSRVVLLTRSLPVTPKTHRCSSVWHTKPINTQPPRRHFTWKPFKGFSGMPPYLILGATAATALVLGAGYAYEELKEHIEEDESEETQARLRRQRELLALQSRESRRVDSSSTGEIDRRLRRGETSFYSREFLSNSNGNTSGTVNDESTKEKDAQATNEKSTIEAMTDTTKRHASNALQGAKRLVYGAPKEAPKHRTIIRIDSNSLPAHQVVQDRWSVNTFDGGYFVGIYDGHLSHHCSELLADHLPAYVVDHIEDAYPSWWSRLKYSTVGRWFKPGTRDERWHSLQVEAHKKAITRAFNNMDDAIAQRAQGLLPSNLNKVTAEDIQELIKDEYIHTTLMQAVSGACAAMTIVKDGMLYVANTGDSRVTLGVKKDGRWKAVRITTDQTPSDPMVAHRIRLRHPGEDETCIIDGRVLGVLGTAGAFGDALFKWPIQYHQKVFPALVSQRHKATIKHVQKLYFSPPYLAAHPEVKAKKLREEDRFLIMASDGMWDELADEEAVQLIGDWIDQGMQSTEQAKRMAALKHRLSGCERHLDDKQHIEEEQELDDEEQPYRPSLRKIDIKDNNGATHLLRHTLGGGDTHRLARMLSGGSSVNDYRDDITIHVLVFGDEKDLPDNSSSNEERLAAIFPQGSEMRVNEVPPINMELKNLPTQSRLEALTKEWE</sequence>
<dbReference type="Proteomes" id="UP000807716">
    <property type="component" value="Unassembled WGS sequence"/>
</dbReference>
<protein>
    <submittedName>
        <fullName evidence="3">Pyruvate dehyrogenase phosphatase catalytic subunit</fullName>
    </submittedName>
</protein>
<dbReference type="PANTHER" id="PTHR47992">
    <property type="entry name" value="PROTEIN PHOSPHATASE"/>
    <property type="match status" value="1"/>
</dbReference>
<name>A0A9P6QAJ0_9FUNG</name>
<evidence type="ECO:0000313" key="3">
    <source>
        <dbReference type="EMBL" id="KAG0263531.1"/>
    </source>
</evidence>
<dbReference type="GO" id="GO:0004722">
    <property type="term" value="F:protein serine/threonine phosphatase activity"/>
    <property type="evidence" value="ECO:0007669"/>
    <property type="project" value="InterPro"/>
</dbReference>